<dbReference type="Proteomes" id="UP000255529">
    <property type="component" value="Unassembled WGS sequence"/>
</dbReference>
<protein>
    <submittedName>
        <fullName evidence="1">Uncharacterized protein</fullName>
    </submittedName>
</protein>
<reference evidence="1 2" key="1">
    <citation type="submission" date="2018-06" db="EMBL/GenBank/DDBJ databases">
        <authorList>
            <consortium name="Pathogen Informatics"/>
            <person name="Doyle S."/>
        </authorList>
    </citation>
    <scope>NUCLEOTIDE SEQUENCE [LARGE SCALE GENOMIC DNA]</scope>
    <source>
        <strain evidence="1 2">NCTC11544</strain>
    </source>
</reference>
<dbReference type="AlphaFoldDB" id="A0A379YBS1"/>
<organism evidence="1 2">
    <name type="scientific">Serratia quinivorans</name>
    <dbReference type="NCBI Taxonomy" id="137545"/>
    <lineage>
        <taxon>Bacteria</taxon>
        <taxon>Pseudomonadati</taxon>
        <taxon>Pseudomonadota</taxon>
        <taxon>Gammaproteobacteria</taxon>
        <taxon>Enterobacterales</taxon>
        <taxon>Yersiniaceae</taxon>
        <taxon>Serratia</taxon>
    </lineage>
</organism>
<evidence type="ECO:0000313" key="1">
    <source>
        <dbReference type="EMBL" id="SUI43133.1"/>
    </source>
</evidence>
<gene>
    <name evidence="1" type="ORF">NCTC11544_00086</name>
</gene>
<evidence type="ECO:0000313" key="2">
    <source>
        <dbReference type="Proteomes" id="UP000255529"/>
    </source>
</evidence>
<dbReference type="EMBL" id="UGYN01000002">
    <property type="protein sequence ID" value="SUI43133.1"/>
    <property type="molecule type" value="Genomic_DNA"/>
</dbReference>
<proteinExistence type="predicted"/>
<accession>A0A379YBS1</accession>
<name>A0A379YBS1_9GAMM</name>
<sequence>MIEKQNVAEYLPDNGRVLVYLTHGVVSTVLPLKDEQLVADIELMIVLLRRMGYDVRLK</sequence>